<dbReference type="Gene3D" id="1.10.357.10">
    <property type="entry name" value="Tetracycline Repressor, domain 2"/>
    <property type="match status" value="1"/>
</dbReference>
<feature type="domain" description="HTH tetR-type" evidence="5">
    <location>
        <begin position="17"/>
        <end position="77"/>
    </location>
</feature>
<protein>
    <submittedName>
        <fullName evidence="6">TetR/AcrR family transcriptional regulator</fullName>
    </submittedName>
</protein>
<evidence type="ECO:0000256" key="1">
    <source>
        <dbReference type="ARBA" id="ARBA00023015"/>
    </source>
</evidence>
<evidence type="ECO:0000313" key="7">
    <source>
        <dbReference type="Proteomes" id="UP000595448"/>
    </source>
</evidence>
<evidence type="ECO:0000256" key="2">
    <source>
        <dbReference type="ARBA" id="ARBA00023125"/>
    </source>
</evidence>
<dbReference type="PROSITE" id="PS50977">
    <property type="entry name" value="HTH_TETR_2"/>
    <property type="match status" value="1"/>
</dbReference>
<dbReference type="PANTHER" id="PTHR30055:SF234">
    <property type="entry name" value="HTH-TYPE TRANSCRIPTIONAL REGULATOR BETI"/>
    <property type="match status" value="1"/>
</dbReference>
<dbReference type="InterPro" id="IPR001647">
    <property type="entry name" value="HTH_TetR"/>
</dbReference>
<feature type="DNA-binding region" description="H-T-H motif" evidence="4">
    <location>
        <begin position="40"/>
        <end position="59"/>
    </location>
</feature>
<keyword evidence="1" id="KW-0805">Transcription regulation</keyword>
<proteinExistence type="predicted"/>
<accession>A0ABX7BP96</accession>
<dbReference type="InterPro" id="IPR050109">
    <property type="entry name" value="HTH-type_TetR-like_transc_reg"/>
</dbReference>
<keyword evidence="7" id="KW-1185">Reference proteome</keyword>
<reference evidence="6 7" key="1">
    <citation type="submission" date="2021-01" db="EMBL/GenBank/DDBJ databases">
        <title>Brevundimonas vitis sp. nov., an bacterium isolated from grape (Vitis vinifera).</title>
        <authorList>
            <person name="Jiang L."/>
            <person name="Lee J."/>
        </authorList>
    </citation>
    <scope>NUCLEOTIDE SEQUENCE [LARGE SCALE GENOMIC DNA]</scope>
    <source>
        <strain evidence="6 7">GRTSA-9</strain>
    </source>
</reference>
<sequence>MSTNPTAASPATRRRGDDARAEAIVAARALLAEGGPSAVTLKAVGARMGVGHANLIHHFGSAAGLQAALMDRVVRDLAERIAGGLEALQPGELGQRKLLDAVFDAFGAGPDQGGAAELAAALVLAREGERAAGLAEVVRDLAVRVARLAGGDAEAQAKATGLVLTAAYMAFADALIGPILGDMLGVSRDYPRQLALSAGVAVLTGPVSPDQGAGKP</sequence>
<gene>
    <name evidence="6" type="ORF">JIP62_12840</name>
</gene>
<evidence type="ECO:0000256" key="3">
    <source>
        <dbReference type="ARBA" id="ARBA00023163"/>
    </source>
</evidence>
<dbReference type="PANTHER" id="PTHR30055">
    <property type="entry name" value="HTH-TYPE TRANSCRIPTIONAL REGULATOR RUTR"/>
    <property type="match status" value="1"/>
</dbReference>
<evidence type="ECO:0000259" key="5">
    <source>
        <dbReference type="PROSITE" id="PS50977"/>
    </source>
</evidence>
<dbReference type="EMBL" id="CP067977">
    <property type="protein sequence ID" value="QQQ18181.1"/>
    <property type="molecule type" value="Genomic_DNA"/>
</dbReference>
<dbReference type="Proteomes" id="UP000595448">
    <property type="component" value="Chromosome"/>
</dbReference>
<keyword evidence="3" id="KW-0804">Transcription</keyword>
<keyword evidence="2 4" id="KW-0238">DNA-binding</keyword>
<name>A0ABX7BP96_9CAUL</name>
<dbReference type="InterPro" id="IPR009057">
    <property type="entry name" value="Homeodomain-like_sf"/>
</dbReference>
<dbReference type="Pfam" id="PF00440">
    <property type="entry name" value="TetR_N"/>
    <property type="match status" value="1"/>
</dbReference>
<dbReference type="RefSeq" id="WP_201102553.1">
    <property type="nucleotide sequence ID" value="NZ_CP067977.1"/>
</dbReference>
<dbReference type="SUPFAM" id="SSF46689">
    <property type="entry name" value="Homeodomain-like"/>
    <property type="match status" value="1"/>
</dbReference>
<evidence type="ECO:0000256" key="4">
    <source>
        <dbReference type="PROSITE-ProRule" id="PRU00335"/>
    </source>
</evidence>
<organism evidence="6 7">
    <name type="scientific">Brevundimonas vitisensis</name>
    <dbReference type="NCBI Taxonomy" id="2800818"/>
    <lineage>
        <taxon>Bacteria</taxon>
        <taxon>Pseudomonadati</taxon>
        <taxon>Pseudomonadota</taxon>
        <taxon>Alphaproteobacteria</taxon>
        <taxon>Caulobacterales</taxon>
        <taxon>Caulobacteraceae</taxon>
        <taxon>Brevundimonas</taxon>
    </lineage>
</organism>
<evidence type="ECO:0000313" key="6">
    <source>
        <dbReference type="EMBL" id="QQQ18181.1"/>
    </source>
</evidence>